<dbReference type="STRING" id="1176198.SAMN05444716_108119"/>
<protein>
    <submittedName>
        <fullName evidence="1">Uncharacterized protein</fullName>
    </submittedName>
</protein>
<dbReference type="Proteomes" id="UP000198873">
    <property type="component" value="Unassembled WGS sequence"/>
</dbReference>
<name>A0A1I6VHY6_9ACTN</name>
<gene>
    <name evidence="1" type="ORF">SAMN05444716_108119</name>
</gene>
<proteinExistence type="predicted"/>
<reference evidence="2" key="1">
    <citation type="submission" date="2016-10" db="EMBL/GenBank/DDBJ databases">
        <authorList>
            <person name="Varghese N."/>
            <person name="Submissions S."/>
        </authorList>
    </citation>
    <scope>NUCLEOTIDE SEQUENCE [LARGE SCALE GENOMIC DNA]</scope>
    <source>
        <strain evidence="2">CGMCC 4.7047</strain>
    </source>
</reference>
<dbReference type="EMBL" id="FPAB01000008">
    <property type="protein sequence ID" value="SFT13343.1"/>
    <property type="molecule type" value="Genomic_DNA"/>
</dbReference>
<dbReference type="RefSeq" id="WP_093844061.1">
    <property type="nucleotide sequence ID" value="NZ_FPAB01000008.1"/>
</dbReference>
<accession>A0A1I6VHY6</accession>
<evidence type="ECO:0000313" key="1">
    <source>
        <dbReference type="EMBL" id="SFT13343.1"/>
    </source>
</evidence>
<organism evidence="1 2">
    <name type="scientific">Streptomyces harbinensis</name>
    <dbReference type="NCBI Taxonomy" id="1176198"/>
    <lineage>
        <taxon>Bacteria</taxon>
        <taxon>Bacillati</taxon>
        <taxon>Actinomycetota</taxon>
        <taxon>Actinomycetes</taxon>
        <taxon>Kitasatosporales</taxon>
        <taxon>Streptomycetaceae</taxon>
        <taxon>Streptomyces</taxon>
    </lineage>
</organism>
<evidence type="ECO:0000313" key="2">
    <source>
        <dbReference type="Proteomes" id="UP000198873"/>
    </source>
</evidence>
<sequence length="106" mass="11896">MSGRINARVRDAQARFAGERYVGSDQVFRISGRRVDAFSGVAADLYDLLAEGTVEEYRRRAYERRNDWPEPDDVDDWGACTFRPDGTALAMRVVPERASPDGRSPG</sequence>
<keyword evidence="2" id="KW-1185">Reference proteome</keyword>
<dbReference type="AlphaFoldDB" id="A0A1I6VHY6"/>